<dbReference type="GO" id="GO:0006777">
    <property type="term" value="P:Mo-molybdopterin cofactor biosynthetic process"/>
    <property type="evidence" value="ECO:0007669"/>
    <property type="project" value="InterPro"/>
</dbReference>
<dbReference type="PANTHER" id="PTHR33359">
    <property type="entry name" value="MOLYBDOPTERIN SYNTHASE SULFUR CARRIER SUBUNIT"/>
    <property type="match status" value="1"/>
</dbReference>
<dbReference type="InterPro" id="IPR003749">
    <property type="entry name" value="ThiS/MoaD-like"/>
</dbReference>
<dbReference type="AlphaFoldDB" id="A0A075H1R0"/>
<dbReference type="GO" id="GO:0000166">
    <property type="term" value="F:nucleotide binding"/>
    <property type="evidence" value="ECO:0007669"/>
    <property type="project" value="UniProtKB-KW"/>
</dbReference>
<evidence type="ECO:0008006" key="3">
    <source>
        <dbReference type="Google" id="ProtNLM"/>
    </source>
</evidence>
<protein>
    <recommendedName>
        <fullName evidence="3">MoaD/ThiS family protein</fullName>
    </recommendedName>
</protein>
<dbReference type="InterPro" id="IPR012675">
    <property type="entry name" value="Beta-grasp_dom_sf"/>
</dbReference>
<evidence type="ECO:0000256" key="1">
    <source>
        <dbReference type="ARBA" id="ARBA00022741"/>
    </source>
</evidence>
<dbReference type="EMBL" id="KF900882">
    <property type="protein sequence ID" value="AIF10121.1"/>
    <property type="molecule type" value="Genomic_DNA"/>
</dbReference>
<keyword evidence="1" id="KW-0547">Nucleotide-binding</keyword>
<proteinExistence type="predicted"/>
<reference evidence="2" key="1">
    <citation type="journal article" date="2014" name="Genome Biol. Evol.">
        <title>Pangenome evidence for extensive interdomain horizontal transfer affecting lineage core and shell genes in uncultured planktonic thaumarchaeota and euryarchaeota.</title>
        <authorList>
            <person name="Deschamps P."/>
            <person name="Zivanovic Y."/>
            <person name="Moreira D."/>
            <person name="Rodriguez-Valera F."/>
            <person name="Lopez-Garcia P."/>
        </authorList>
    </citation>
    <scope>NUCLEOTIDE SEQUENCE</scope>
</reference>
<dbReference type="CDD" id="cd00754">
    <property type="entry name" value="Ubl_MoaD"/>
    <property type="match status" value="1"/>
</dbReference>
<dbReference type="Pfam" id="PF02597">
    <property type="entry name" value="ThiS"/>
    <property type="match status" value="1"/>
</dbReference>
<dbReference type="SUPFAM" id="SSF54285">
    <property type="entry name" value="MoaD/ThiS"/>
    <property type="match status" value="1"/>
</dbReference>
<dbReference type="InterPro" id="IPR016155">
    <property type="entry name" value="Mopterin_synth/thiamin_S_b"/>
</dbReference>
<name>A0A075H1R0_9EURY</name>
<organism evidence="2">
    <name type="scientific">uncultured marine group II/III euryarchaeote KM3_43_F08</name>
    <dbReference type="NCBI Taxonomy" id="1456447"/>
    <lineage>
        <taxon>Archaea</taxon>
        <taxon>Methanobacteriati</taxon>
        <taxon>Methanobacteriota</taxon>
        <taxon>environmental samples</taxon>
    </lineage>
</organism>
<dbReference type="PANTHER" id="PTHR33359:SF1">
    <property type="entry name" value="MOLYBDOPTERIN SYNTHASE SULFUR CARRIER SUBUNIT"/>
    <property type="match status" value="1"/>
</dbReference>
<sequence>MRLTVRPFAQLRERLGTEALELELPAGATAAELLERLLAEQPALAPFRESLLLARGTEMLEPGSTLAEGDTVALYPPFSGG</sequence>
<evidence type="ECO:0000313" key="2">
    <source>
        <dbReference type="EMBL" id="AIF10121.1"/>
    </source>
</evidence>
<dbReference type="InterPro" id="IPR044672">
    <property type="entry name" value="MOCS2A"/>
</dbReference>
<accession>A0A075H1R0</accession>
<dbReference type="GO" id="GO:1990133">
    <property type="term" value="C:molybdopterin adenylyltransferase complex"/>
    <property type="evidence" value="ECO:0007669"/>
    <property type="project" value="TreeGrafter"/>
</dbReference>
<dbReference type="Gene3D" id="3.10.20.30">
    <property type="match status" value="1"/>
</dbReference>